<feature type="chain" id="PRO_5042228650" description="Pherophorin domain-containing protein" evidence="1">
    <location>
        <begin position="31"/>
        <end position="426"/>
    </location>
</feature>
<dbReference type="EMBL" id="BMAR01000010">
    <property type="protein sequence ID" value="GFR45819.1"/>
    <property type="molecule type" value="Genomic_DNA"/>
</dbReference>
<feature type="domain" description="Pherophorin" evidence="2">
    <location>
        <begin position="275"/>
        <end position="422"/>
    </location>
</feature>
<evidence type="ECO:0000256" key="1">
    <source>
        <dbReference type="SAM" id="SignalP"/>
    </source>
</evidence>
<proteinExistence type="predicted"/>
<gene>
    <name evidence="3" type="ORF">Agub_g7275</name>
</gene>
<evidence type="ECO:0000259" key="2">
    <source>
        <dbReference type="Pfam" id="PF12499"/>
    </source>
</evidence>
<dbReference type="AlphaFoldDB" id="A0AAD3DRF6"/>
<dbReference type="Pfam" id="PF12499">
    <property type="entry name" value="DUF3707"/>
    <property type="match status" value="2"/>
</dbReference>
<sequence length="426" mass="44921">MTSTSAHSFLTTAALVVVAAALLHVTPSDASNGFLQLRGGLRILGLQQHVKTLKTSSLSKPVANSSHELFPQGWICERSSNSSPFRLTLASPAPAEEPGLQRYCFRVDDVGGCDPSQHCCDGQQGLQKVEFDVVSECKDSLRKVTVDGVTTSYEFSSALSVLRVTGLSKTATAAAGTEICLYLAAPSLCPGLAQLCSAGAGLCKYALFNAKRDCCPVGIAGRMTQLSALSLSSAASSSSNAVSESSQPLPQFLKQLPNLPAAPVPATSPPPASSFPSYQCQRDASDSRLFTTASNNVTVVNGLTRVCFDVSVKAVCDNPASKCCEFGLYKMEIDADPTCADALAYITVDGAKRARFFQTSPYPVIKITNINKDMNAVAGTEVCLFLRPQCNSLAKLCTRHDGSCTIGLFNKPASRSTPTCCPLSTV</sequence>
<feature type="domain" description="Pherophorin" evidence="2">
    <location>
        <begin position="70"/>
        <end position="216"/>
    </location>
</feature>
<dbReference type="Proteomes" id="UP001054857">
    <property type="component" value="Unassembled WGS sequence"/>
</dbReference>
<evidence type="ECO:0000313" key="4">
    <source>
        <dbReference type="Proteomes" id="UP001054857"/>
    </source>
</evidence>
<keyword evidence="4" id="KW-1185">Reference proteome</keyword>
<dbReference type="InterPro" id="IPR024616">
    <property type="entry name" value="Pherophorin"/>
</dbReference>
<keyword evidence="1" id="KW-0732">Signal</keyword>
<accession>A0AAD3DRF6</accession>
<reference evidence="3 4" key="1">
    <citation type="journal article" date="2021" name="Sci. Rep.">
        <title>Genome sequencing of the multicellular alga Astrephomene provides insights into convergent evolution of germ-soma differentiation.</title>
        <authorList>
            <person name="Yamashita S."/>
            <person name="Yamamoto K."/>
            <person name="Matsuzaki R."/>
            <person name="Suzuki S."/>
            <person name="Yamaguchi H."/>
            <person name="Hirooka S."/>
            <person name="Minakuchi Y."/>
            <person name="Miyagishima S."/>
            <person name="Kawachi M."/>
            <person name="Toyoda A."/>
            <person name="Nozaki H."/>
        </authorList>
    </citation>
    <scope>NUCLEOTIDE SEQUENCE [LARGE SCALE GENOMIC DNA]</scope>
    <source>
        <strain evidence="3 4">NIES-4017</strain>
    </source>
</reference>
<name>A0AAD3DRF6_9CHLO</name>
<comment type="caution">
    <text evidence="3">The sequence shown here is derived from an EMBL/GenBank/DDBJ whole genome shotgun (WGS) entry which is preliminary data.</text>
</comment>
<evidence type="ECO:0000313" key="3">
    <source>
        <dbReference type="EMBL" id="GFR45819.1"/>
    </source>
</evidence>
<organism evidence="3 4">
    <name type="scientific">Astrephomene gubernaculifera</name>
    <dbReference type="NCBI Taxonomy" id="47775"/>
    <lineage>
        <taxon>Eukaryota</taxon>
        <taxon>Viridiplantae</taxon>
        <taxon>Chlorophyta</taxon>
        <taxon>core chlorophytes</taxon>
        <taxon>Chlorophyceae</taxon>
        <taxon>CS clade</taxon>
        <taxon>Chlamydomonadales</taxon>
        <taxon>Astrephomenaceae</taxon>
        <taxon>Astrephomene</taxon>
    </lineage>
</organism>
<protein>
    <recommendedName>
        <fullName evidence="2">Pherophorin domain-containing protein</fullName>
    </recommendedName>
</protein>
<feature type="signal peptide" evidence="1">
    <location>
        <begin position="1"/>
        <end position="30"/>
    </location>
</feature>